<evidence type="ECO:0000313" key="1">
    <source>
        <dbReference type="EMBL" id="EET44759.1"/>
    </source>
</evidence>
<dbReference type="EMBL" id="ACKO02000007">
    <property type="protein sequence ID" value="EET44759.1"/>
    <property type="molecule type" value="Genomic_DNA"/>
</dbReference>
<dbReference type="Proteomes" id="UP000005365">
    <property type="component" value="Unassembled WGS sequence"/>
</dbReference>
<protein>
    <submittedName>
        <fullName evidence="1">Uncharacterized protein</fullName>
    </submittedName>
</protein>
<organism evidence="1 2">
    <name type="scientific">Neisseria sicca ATCC 29256</name>
    <dbReference type="NCBI Taxonomy" id="547045"/>
    <lineage>
        <taxon>Bacteria</taxon>
        <taxon>Pseudomonadati</taxon>
        <taxon>Pseudomonadota</taxon>
        <taxon>Betaproteobacteria</taxon>
        <taxon>Neisseriales</taxon>
        <taxon>Neisseriaceae</taxon>
        <taxon>Neisseria</taxon>
    </lineage>
</organism>
<sequence>MDVKKSHYRCDSASDVVSDATDETLDECCRAVKRNFQTT</sequence>
<reference evidence="1" key="1">
    <citation type="submission" date="2009-07" db="EMBL/GenBank/DDBJ databases">
        <authorList>
            <person name="Weinstock G."/>
            <person name="Sodergren E."/>
            <person name="Clifton S."/>
            <person name="Fulton L."/>
            <person name="Fulton B."/>
            <person name="Courtney L."/>
            <person name="Fronick C."/>
            <person name="Harrison M."/>
            <person name="Strong C."/>
            <person name="Farmer C."/>
            <person name="Delahaunty K."/>
            <person name="Markovic C."/>
            <person name="Hall O."/>
            <person name="Minx P."/>
            <person name="Tomlinson C."/>
            <person name="Mitreva M."/>
            <person name="Nelson J."/>
            <person name="Hou S."/>
            <person name="Wollam A."/>
            <person name="Pepin K.H."/>
            <person name="Johnson M."/>
            <person name="Bhonagiri V."/>
            <person name="Nash W.E."/>
            <person name="Warren W."/>
            <person name="Chinwalla A."/>
            <person name="Mardis E.R."/>
            <person name="Wilson R.K."/>
        </authorList>
    </citation>
    <scope>NUCLEOTIDE SEQUENCE [LARGE SCALE GENOMIC DNA]</scope>
    <source>
        <strain evidence="1">ATCC 29256</strain>
    </source>
</reference>
<name>C6M4H6_NEISI</name>
<gene>
    <name evidence="1" type="ORF">NEISICOT_01422</name>
</gene>
<accession>C6M4H6</accession>
<keyword evidence="2" id="KW-1185">Reference proteome</keyword>
<evidence type="ECO:0000313" key="2">
    <source>
        <dbReference type="Proteomes" id="UP000005365"/>
    </source>
</evidence>
<comment type="caution">
    <text evidence="1">The sequence shown here is derived from an EMBL/GenBank/DDBJ whole genome shotgun (WGS) entry which is preliminary data.</text>
</comment>
<dbReference type="AlphaFoldDB" id="C6M4H6"/>
<proteinExistence type="predicted"/>